<dbReference type="EMBL" id="SPPK01000003">
    <property type="protein sequence ID" value="TFU89109.1"/>
    <property type="molecule type" value="Genomic_DNA"/>
</dbReference>
<organism evidence="2 3">
    <name type="scientific">Dysgonomonas mossii</name>
    <dbReference type="NCBI Taxonomy" id="163665"/>
    <lineage>
        <taxon>Bacteria</taxon>
        <taxon>Pseudomonadati</taxon>
        <taxon>Bacteroidota</taxon>
        <taxon>Bacteroidia</taxon>
        <taxon>Bacteroidales</taxon>
        <taxon>Dysgonomonadaceae</taxon>
        <taxon>Dysgonomonas</taxon>
    </lineage>
</organism>
<dbReference type="InterPro" id="IPR027417">
    <property type="entry name" value="P-loop_NTPase"/>
</dbReference>
<reference evidence="2 3" key="1">
    <citation type="submission" date="2019-03" db="EMBL/GenBank/DDBJ databases">
        <title>Diversity of the mouse oral microbiome.</title>
        <authorList>
            <person name="Joseph S."/>
            <person name="Aduse-Opoku J."/>
            <person name="Curtis M."/>
            <person name="Wade W."/>
            <person name="Hashim A."/>
        </authorList>
    </citation>
    <scope>NUCLEOTIDE SEQUENCE [LARGE SCALE GENOMIC DNA]</scope>
    <source>
        <strain evidence="2 3">P11</strain>
    </source>
</reference>
<comment type="caution">
    <text evidence="2">The sequence shown here is derived from an EMBL/GenBank/DDBJ whole genome shotgun (WGS) entry which is preliminary data.</text>
</comment>
<evidence type="ECO:0000259" key="1">
    <source>
        <dbReference type="Pfam" id="PF13175"/>
    </source>
</evidence>
<feature type="domain" description="Endonuclease GajA/Old nuclease/RecF-like AAA" evidence="1">
    <location>
        <begin position="1"/>
        <end position="375"/>
    </location>
</feature>
<dbReference type="InterPro" id="IPR014555">
    <property type="entry name" value="RecF-like"/>
</dbReference>
<dbReference type="PIRSF" id="PIRSF029347">
    <property type="entry name" value="RecF"/>
    <property type="match status" value="1"/>
</dbReference>
<dbReference type="InterPro" id="IPR051396">
    <property type="entry name" value="Bact_Antivir_Def_Nuclease"/>
</dbReference>
<accession>A0A4Y9IMD4</accession>
<dbReference type="OrthoDB" id="9805802at2"/>
<dbReference type="AlphaFoldDB" id="A0A4Y9IMD4"/>
<dbReference type="SUPFAM" id="SSF52540">
    <property type="entry name" value="P-loop containing nucleoside triphosphate hydrolases"/>
    <property type="match status" value="1"/>
</dbReference>
<proteinExistence type="predicted"/>
<evidence type="ECO:0000313" key="3">
    <source>
        <dbReference type="Proteomes" id="UP000298285"/>
    </source>
</evidence>
<dbReference type="RefSeq" id="WP_135105397.1">
    <property type="nucleotide sequence ID" value="NZ_JADGKW010000003.1"/>
</dbReference>
<dbReference type="PANTHER" id="PTHR43581:SF4">
    <property type="entry name" value="ATP_GTP PHOSPHATASE"/>
    <property type="match status" value="1"/>
</dbReference>
<evidence type="ECO:0000313" key="2">
    <source>
        <dbReference type="EMBL" id="TFU89109.1"/>
    </source>
</evidence>
<dbReference type="PANTHER" id="PTHR43581">
    <property type="entry name" value="ATP/GTP PHOSPHATASE"/>
    <property type="match status" value="1"/>
</dbReference>
<protein>
    <recommendedName>
        <fullName evidence="1">Endonuclease GajA/Old nuclease/RecF-like AAA domain-containing protein</fullName>
    </recommendedName>
</protein>
<dbReference type="Pfam" id="PF13175">
    <property type="entry name" value="AAA_15"/>
    <property type="match status" value="1"/>
</dbReference>
<sequence length="432" mass="50766">MIKEIKIANYKSIVDIGVNLGRFNVLIGENGCGKSNILEGIALAAAASSDRLDFEYFQNRGVRVVEPKLMVSAFSNPKDDSIRILCREENKYQSFYFLSYDSSAKPPRWYNRIDYLDEIHTLGIIKALLRNKKKVYQIIPKIAELRKEICEFERIFDKDLFAVYENTMFKTQRIEDKNLFAQTLDRIIENYEEVSKACPNLYRYVRKEFIEKPILSDYLIYAPEESMLRSFSDYRTYPLGIRGEGLFRYLKEMSQRKDAKKFFKALKDNLAILDWFEGMNIPKSQISNDYTIQIKDQYIGETIKYFDQNSTNEGFLFLLFYTTLFISEDTPKFFAIDNLETSFNPKMCREITRRLIELAKKYDKQVLITTHNPSILDGLDINNEDERLFVIRRNLDGHTQVNRVEYKSKEKEDLPLSEAWLKGYLGGLPKNF</sequence>
<dbReference type="Proteomes" id="UP000298285">
    <property type="component" value="Unassembled WGS sequence"/>
</dbReference>
<gene>
    <name evidence="2" type="ORF">E4T88_10490</name>
</gene>
<dbReference type="InterPro" id="IPR041685">
    <property type="entry name" value="AAA_GajA/Old/RecF-like"/>
</dbReference>
<dbReference type="Gene3D" id="3.40.50.300">
    <property type="entry name" value="P-loop containing nucleotide triphosphate hydrolases"/>
    <property type="match status" value="1"/>
</dbReference>
<name>A0A4Y9IMD4_9BACT</name>